<dbReference type="SUPFAM" id="SSF48008">
    <property type="entry name" value="GntR ligand-binding domain-like"/>
    <property type="match status" value="1"/>
</dbReference>
<dbReference type="InterPro" id="IPR008920">
    <property type="entry name" value="TF_FadR/GntR_C"/>
</dbReference>
<dbReference type="InterPro" id="IPR036388">
    <property type="entry name" value="WH-like_DNA-bd_sf"/>
</dbReference>
<feature type="domain" description="HTH gntR-type" evidence="4">
    <location>
        <begin position="4"/>
        <end position="72"/>
    </location>
</feature>
<evidence type="ECO:0000256" key="3">
    <source>
        <dbReference type="ARBA" id="ARBA00023163"/>
    </source>
</evidence>
<evidence type="ECO:0000313" key="5">
    <source>
        <dbReference type="EMBL" id="MDR7165981.1"/>
    </source>
</evidence>
<dbReference type="EMBL" id="JAVDWN010000023">
    <property type="protein sequence ID" value="MDR7165981.1"/>
    <property type="molecule type" value="Genomic_DNA"/>
</dbReference>
<comment type="caution">
    <text evidence="5">The sequence shown here is derived from an EMBL/GenBank/DDBJ whole genome shotgun (WGS) entry which is preliminary data.</text>
</comment>
<dbReference type="SMART" id="SM00345">
    <property type="entry name" value="HTH_GNTR"/>
    <property type="match status" value="1"/>
</dbReference>
<dbReference type="PANTHER" id="PTHR43537:SF44">
    <property type="entry name" value="GNTR FAMILY REGULATORY PROTEIN"/>
    <property type="match status" value="1"/>
</dbReference>
<dbReference type="Gene3D" id="1.20.120.530">
    <property type="entry name" value="GntR ligand-binding domain-like"/>
    <property type="match status" value="1"/>
</dbReference>
<dbReference type="InterPro" id="IPR036390">
    <property type="entry name" value="WH_DNA-bd_sf"/>
</dbReference>
<dbReference type="PROSITE" id="PS50949">
    <property type="entry name" value="HTH_GNTR"/>
    <property type="match status" value="1"/>
</dbReference>
<gene>
    <name evidence="5" type="ORF">J2X12_004035</name>
</gene>
<dbReference type="GO" id="GO:0003700">
    <property type="term" value="F:DNA-binding transcription factor activity"/>
    <property type="evidence" value="ECO:0007669"/>
    <property type="project" value="InterPro"/>
</dbReference>
<dbReference type="PRINTS" id="PR00035">
    <property type="entry name" value="HTHGNTR"/>
</dbReference>
<name>A0AAW8NFW9_PSEOX</name>
<keyword evidence="2 5" id="KW-0238">DNA-binding</keyword>
<evidence type="ECO:0000256" key="2">
    <source>
        <dbReference type="ARBA" id="ARBA00023125"/>
    </source>
</evidence>
<organism evidence="5 6">
    <name type="scientific">Pseudarthrobacter oxydans</name>
    <name type="common">Arthrobacter oxydans</name>
    <dbReference type="NCBI Taxonomy" id="1671"/>
    <lineage>
        <taxon>Bacteria</taxon>
        <taxon>Bacillati</taxon>
        <taxon>Actinomycetota</taxon>
        <taxon>Actinomycetes</taxon>
        <taxon>Micrococcales</taxon>
        <taxon>Micrococcaceae</taxon>
        <taxon>Pseudarthrobacter</taxon>
    </lineage>
</organism>
<dbReference type="PANTHER" id="PTHR43537">
    <property type="entry name" value="TRANSCRIPTIONAL REGULATOR, GNTR FAMILY"/>
    <property type="match status" value="1"/>
</dbReference>
<proteinExistence type="predicted"/>
<evidence type="ECO:0000313" key="6">
    <source>
        <dbReference type="Proteomes" id="UP001262032"/>
    </source>
</evidence>
<evidence type="ECO:0000259" key="4">
    <source>
        <dbReference type="PROSITE" id="PS50949"/>
    </source>
</evidence>
<reference evidence="5" key="1">
    <citation type="submission" date="2023-07" db="EMBL/GenBank/DDBJ databases">
        <title>Sorghum-associated microbial communities from plants grown in Nebraska, USA.</title>
        <authorList>
            <person name="Schachtman D."/>
        </authorList>
    </citation>
    <scope>NUCLEOTIDE SEQUENCE</scope>
    <source>
        <strain evidence="5">BE261</strain>
    </source>
</reference>
<accession>A0AAW8NFW9</accession>
<dbReference type="Pfam" id="PF07729">
    <property type="entry name" value="FCD"/>
    <property type="match status" value="1"/>
</dbReference>
<dbReference type="GO" id="GO:0003677">
    <property type="term" value="F:DNA binding"/>
    <property type="evidence" value="ECO:0007669"/>
    <property type="project" value="UniProtKB-KW"/>
</dbReference>
<dbReference type="InterPro" id="IPR011711">
    <property type="entry name" value="GntR_C"/>
</dbReference>
<dbReference type="SUPFAM" id="SSF46785">
    <property type="entry name" value="Winged helix' DNA-binding domain"/>
    <property type="match status" value="1"/>
</dbReference>
<dbReference type="CDD" id="cd07377">
    <property type="entry name" value="WHTH_GntR"/>
    <property type="match status" value="1"/>
</dbReference>
<dbReference type="SMART" id="SM00895">
    <property type="entry name" value="FCD"/>
    <property type="match status" value="1"/>
</dbReference>
<dbReference type="Proteomes" id="UP001262032">
    <property type="component" value="Unassembled WGS sequence"/>
</dbReference>
<dbReference type="Pfam" id="PF00392">
    <property type="entry name" value="GntR"/>
    <property type="match status" value="1"/>
</dbReference>
<dbReference type="Gene3D" id="1.10.10.10">
    <property type="entry name" value="Winged helix-like DNA-binding domain superfamily/Winged helix DNA-binding domain"/>
    <property type="match status" value="1"/>
</dbReference>
<keyword evidence="1" id="KW-0805">Transcription regulation</keyword>
<protein>
    <submittedName>
        <fullName evidence="5">DNA-binding FadR family transcriptional regulator</fullName>
    </submittedName>
</protein>
<dbReference type="InterPro" id="IPR000524">
    <property type="entry name" value="Tscrpt_reg_HTH_GntR"/>
</dbReference>
<keyword evidence="3" id="KW-0804">Transcription</keyword>
<dbReference type="AlphaFoldDB" id="A0AAW8NFW9"/>
<sequence>MSRQTLADSVFADLLERVLSGDLPPQSSLPAEAEIAKAADVSRLTVREALKTLQAQNIVTVRRGLGTYVNPPEEWTGLEAILRAAARGTGIDEAALKLLEVRRIMETGAAELAARHATAEHFAAMEKAIADLETAHEAGDLDAVTLADLAFHNVVFRASANPFLPALLGQLGHLLYTTRRETSAFPEVQRHALEHHRLVLAAIATGEPETARKAMDEHINQTYDDYARFIKAKESNTGVEPA</sequence>
<evidence type="ECO:0000256" key="1">
    <source>
        <dbReference type="ARBA" id="ARBA00023015"/>
    </source>
</evidence>